<dbReference type="PANTHER" id="PTHR47447">
    <property type="entry name" value="OS03G0856100 PROTEIN"/>
    <property type="match status" value="1"/>
</dbReference>
<protein>
    <recommendedName>
        <fullName evidence="4">Pentacotripeptide-repeat region of PRORP domain-containing protein</fullName>
    </recommendedName>
</protein>
<reference evidence="3" key="1">
    <citation type="submission" date="2021-01" db="EMBL/GenBank/DDBJ databases">
        <authorList>
            <person name="Corre E."/>
            <person name="Pelletier E."/>
            <person name="Niang G."/>
            <person name="Scheremetjew M."/>
            <person name="Finn R."/>
            <person name="Kale V."/>
            <person name="Holt S."/>
            <person name="Cochrane G."/>
            <person name="Meng A."/>
            <person name="Brown T."/>
            <person name="Cohen L."/>
        </authorList>
    </citation>
    <scope>NUCLEOTIDE SEQUENCE</scope>
    <source>
        <strain evidence="3">CCMP 769</strain>
    </source>
</reference>
<dbReference type="Pfam" id="PF01535">
    <property type="entry name" value="PPR"/>
    <property type="match status" value="1"/>
</dbReference>
<dbReference type="InterPro" id="IPR002885">
    <property type="entry name" value="PPR_rpt"/>
</dbReference>
<name>A0A7S2ZRF8_9RHOD</name>
<accession>A0A7S2ZRF8</accession>
<evidence type="ECO:0008006" key="4">
    <source>
        <dbReference type="Google" id="ProtNLM"/>
    </source>
</evidence>
<dbReference type="Gene3D" id="1.25.40.10">
    <property type="entry name" value="Tetratricopeptide repeat domain"/>
    <property type="match status" value="1"/>
</dbReference>
<keyword evidence="1" id="KW-0677">Repeat</keyword>
<feature type="region of interest" description="Disordered" evidence="2">
    <location>
        <begin position="450"/>
        <end position="481"/>
    </location>
</feature>
<feature type="compositionally biased region" description="Basic and acidic residues" evidence="2">
    <location>
        <begin position="472"/>
        <end position="481"/>
    </location>
</feature>
<evidence type="ECO:0000256" key="2">
    <source>
        <dbReference type="SAM" id="MobiDB-lite"/>
    </source>
</evidence>
<gene>
    <name evidence="3" type="ORF">RMAR00112_LOCUS15901</name>
</gene>
<sequence>MIRTALLLRARLGPRRPCGWSTIRHAASTPVVHLHAVDGGSRSIRSLVARLIENSYDTEALLDLTTEYLPEDLPFDDQDSLLQPSIGDGLLASIDGLCQKPHDRLAPERALKWLAEVGWTWPNSSVPKLISSLSQVKGTAACSMSLYKALSTSSPESVSVTIYSKIISSLGADGLLHVAEDVHKEATSRFGDLDWTLEGAMIEARVLNEDFGRALLQLRTFLNAGRSINGDNRAVVSLLRSQPSATDAIALQAELDVLGIALDRKCRAAVITACGNDKHRDLVEQLAAQVEDDDSHGGSASIRALSSCREWRSALKMFQRMKIKDGQVWAEIILMHIEGRQDIGTGWRYIRQMEEAGFEVPDDVYEALLCALVSSENMIGFLKVLRKMERSGRPILERTFCAVLNCFHEYPYALVELSMLRRSGLSLPAECISIMNSGRAFMSRMYAEEPEPDPLVPRKTSSAPVIQPSRPVSEKFSDSIF</sequence>
<dbReference type="PANTHER" id="PTHR47447:SF25">
    <property type="entry name" value="SAP DOMAIN-CONTAINING PROTEIN"/>
    <property type="match status" value="1"/>
</dbReference>
<organism evidence="3">
    <name type="scientific">Rhodosorus marinus</name>
    <dbReference type="NCBI Taxonomy" id="101924"/>
    <lineage>
        <taxon>Eukaryota</taxon>
        <taxon>Rhodophyta</taxon>
        <taxon>Stylonematophyceae</taxon>
        <taxon>Stylonematales</taxon>
        <taxon>Stylonemataceae</taxon>
        <taxon>Rhodosorus</taxon>
    </lineage>
</organism>
<dbReference type="InterPro" id="IPR011990">
    <property type="entry name" value="TPR-like_helical_dom_sf"/>
</dbReference>
<proteinExistence type="predicted"/>
<evidence type="ECO:0000256" key="1">
    <source>
        <dbReference type="ARBA" id="ARBA00022737"/>
    </source>
</evidence>
<evidence type="ECO:0000313" key="3">
    <source>
        <dbReference type="EMBL" id="CAE0047920.1"/>
    </source>
</evidence>
<dbReference type="EMBL" id="HBHW01020458">
    <property type="protein sequence ID" value="CAE0047920.1"/>
    <property type="molecule type" value="Transcribed_RNA"/>
</dbReference>
<dbReference type="AlphaFoldDB" id="A0A7S2ZRF8"/>